<dbReference type="RefSeq" id="WP_123815290.1">
    <property type="nucleotide sequence ID" value="NZ_RKQZ01000001.1"/>
</dbReference>
<dbReference type="GO" id="GO:0022857">
    <property type="term" value="F:transmembrane transporter activity"/>
    <property type="evidence" value="ECO:0007669"/>
    <property type="project" value="InterPro"/>
</dbReference>
<reference evidence="3 4" key="1">
    <citation type="submission" date="2018-11" db="EMBL/GenBank/DDBJ databases">
        <title>Sequencing the genomes of 1000 actinobacteria strains.</title>
        <authorList>
            <person name="Klenk H.-P."/>
        </authorList>
    </citation>
    <scope>NUCLEOTIDE SEQUENCE [LARGE SCALE GENOMIC DNA]</scope>
    <source>
        <strain evidence="3 4">DSM 15700</strain>
    </source>
</reference>
<dbReference type="AlphaFoldDB" id="A0A3N4YQJ7"/>
<gene>
    <name evidence="3" type="ORF">EDD34_3023</name>
</gene>
<keyword evidence="4" id="KW-1185">Reference proteome</keyword>
<accession>A0A3N4YQJ7</accession>
<evidence type="ECO:0000313" key="3">
    <source>
        <dbReference type="EMBL" id="RPF22367.1"/>
    </source>
</evidence>
<keyword evidence="1" id="KW-0732">Signal</keyword>
<dbReference type="Gene3D" id="3.40.190.10">
    <property type="entry name" value="Periplasmic binding protein-like II"/>
    <property type="match status" value="2"/>
</dbReference>
<dbReference type="SUPFAM" id="SSF53850">
    <property type="entry name" value="Periplasmic binding protein-like II"/>
    <property type="match status" value="2"/>
</dbReference>
<feature type="signal peptide" evidence="1">
    <location>
        <begin position="1"/>
        <end position="31"/>
    </location>
</feature>
<sequence length="341" mass="35295">MRLARTPLSTPLRLLGAATAVVSLTFLTACGEPGSAGGETSDDGTAVAATCEPVAGDEIVVLDDDQSLQTVDNIIPAVNADTAEQYPDLVAVLDEVSAALDTDTLIGLNRSVDIDRETSQDVASEFVAAAGIEVDEAEDAGPVTIGAADFAESATLGNIYAEVLRDAGYDAEVTTIGNREAYLPALLKGEQIQVVPEYVGTLTEFVNLDVNGPDAEPVASSDLDTTVEGLRELGDEVGLVVGEPSDAQDQNAFAVTTAFAEEHGVTTLSELAEACDGLILGAGPECTERPFCQPGLEETYGLTFSEFRSLDAGGPLTKEALKQGEITLGLVFSSDGSLSTE</sequence>
<proteinExistence type="predicted"/>
<feature type="chain" id="PRO_5039516611" evidence="1">
    <location>
        <begin position="32"/>
        <end position="341"/>
    </location>
</feature>
<feature type="domain" description="ABC-type glycine betaine transport system substrate-binding" evidence="2">
    <location>
        <begin position="58"/>
        <end position="128"/>
    </location>
</feature>
<dbReference type="InterPro" id="IPR007210">
    <property type="entry name" value="ABC_Gly_betaine_transp_sub-bd"/>
</dbReference>
<comment type="caution">
    <text evidence="3">The sequence shown here is derived from an EMBL/GenBank/DDBJ whole genome shotgun (WGS) entry which is preliminary data.</text>
</comment>
<feature type="domain" description="ABC-type glycine betaine transport system substrate-binding" evidence="2">
    <location>
        <begin position="142"/>
        <end position="338"/>
    </location>
</feature>
<evidence type="ECO:0000256" key="1">
    <source>
        <dbReference type="SAM" id="SignalP"/>
    </source>
</evidence>
<dbReference type="Pfam" id="PF04069">
    <property type="entry name" value="OpuAC"/>
    <property type="match status" value="2"/>
</dbReference>
<evidence type="ECO:0000313" key="4">
    <source>
        <dbReference type="Proteomes" id="UP000280501"/>
    </source>
</evidence>
<organism evidence="3 4">
    <name type="scientific">Myceligenerans xiligouense</name>
    <dbReference type="NCBI Taxonomy" id="253184"/>
    <lineage>
        <taxon>Bacteria</taxon>
        <taxon>Bacillati</taxon>
        <taxon>Actinomycetota</taxon>
        <taxon>Actinomycetes</taxon>
        <taxon>Micrococcales</taxon>
        <taxon>Promicromonosporaceae</taxon>
        <taxon>Myceligenerans</taxon>
    </lineage>
</organism>
<dbReference type="GO" id="GO:0043190">
    <property type="term" value="C:ATP-binding cassette (ABC) transporter complex"/>
    <property type="evidence" value="ECO:0007669"/>
    <property type="project" value="InterPro"/>
</dbReference>
<dbReference type="PROSITE" id="PS51257">
    <property type="entry name" value="PROKAR_LIPOPROTEIN"/>
    <property type="match status" value="1"/>
</dbReference>
<dbReference type="EMBL" id="RKQZ01000001">
    <property type="protein sequence ID" value="RPF22367.1"/>
    <property type="molecule type" value="Genomic_DNA"/>
</dbReference>
<dbReference type="OrthoDB" id="9781705at2"/>
<evidence type="ECO:0000259" key="2">
    <source>
        <dbReference type="Pfam" id="PF04069"/>
    </source>
</evidence>
<dbReference type="Proteomes" id="UP000280501">
    <property type="component" value="Unassembled WGS sequence"/>
</dbReference>
<protein>
    <submittedName>
        <fullName evidence="3">Osmoprotectant transport system substrate-binding protein</fullName>
    </submittedName>
</protein>
<name>A0A3N4YQJ7_9MICO</name>